<organism evidence="6 7">
    <name type="scientific">Ohtaekwangia koreensis</name>
    <dbReference type="NCBI Taxonomy" id="688867"/>
    <lineage>
        <taxon>Bacteria</taxon>
        <taxon>Pseudomonadati</taxon>
        <taxon>Bacteroidota</taxon>
        <taxon>Cytophagia</taxon>
        <taxon>Cytophagales</taxon>
        <taxon>Fulvivirgaceae</taxon>
        <taxon>Ohtaekwangia</taxon>
    </lineage>
</organism>
<sequence length="376" mass="41090">MKSTIYTHLSVIVIAGMLAACSAATPDDKKAQLDKLKKQETEITKQIQQLEAEIAKTNPDSTVSVKAKEVSVTELAPRKFDHYVQTQGSVDAEDNILVSAKSAGVVTAVYVKEGQQVSKGQVLAQIDNSVIARNIEAQKSQLELAVSIFNRQKNLWDQKIGTEVQYLQAKTNKESLEKQIESLNEQNEMTRIKSPISGTVDEVVVKIGENIAPGMPAVRVVNTSNLKLIANVSEAYVTQIKKGNTATIDIPELKKLMTAQVTFVGKTIDPLSRTFPVEVKLPSNADLRPNMTGILKVIFHSEPSTIVVPVNIVQDLNKEKIVFIVETNGKQTIARKKVVTIEGVYDNLAQVKGLNAGDKVVTFGYQGLNDGQVIKI</sequence>
<dbReference type="Pfam" id="PF25954">
    <property type="entry name" value="Beta-barrel_RND_2"/>
    <property type="match status" value="1"/>
</dbReference>
<accession>A0A1T5JZY2</accession>
<dbReference type="Gene3D" id="2.40.30.170">
    <property type="match status" value="1"/>
</dbReference>
<keyword evidence="7" id="KW-1185">Reference proteome</keyword>
<dbReference type="GO" id="GO:0015562">
    <property type="term" value="F:efflux transmembrane transporter activity"/>
    <property type="evidence" value="ECO:0007669"/>
    <property type="project" value="TreeGrafter"/>
</dbReference>
<dbReference type="Gene3D" id="1.10.287.470">
    <property type="entry name" value="Helix hairpin bin"/>
    <property type="match status" value="1"/>
</dbReference>
<dbReference type="Gene3D" id="2.40.50.100">
    <property type="match status" value="1"/>
</dbReference>
<dbReference type="InterPro" id="IPR006143">
    <property type="entry name" value="RND_pump_MFP"/>
</dbReference>
<dbReference type="STRING" id="688867.SAMN05660236_1645"/>
<feature type="coiled-coil region" evidence="2">
    <location>
        <begin position="166"/>
        <end position="193"/>
    </location>
</feature>
<dbReference type="InterPro" id="IPR058792">
    <property type="entry name" value="Beta-barrel_RND_2"/>
</dbReference>
<name>A0A1T5JZY2_9BACT</name>
<dbReference type="SUPFAM" id="SSF111369">
    <property type="entry name" value="HlyD-like secretion proteins"/>
    <property type="match status" value="1"/>
</dbReference>
<evidence type="ECO:0000313" key="6">
    <source>
        <dbReference type="EMBL" id="SKC56845.1"/>
    </source>
</evidence>
<gene>
    <name evidence="6" type="ORF">SAMN05660236_1645</name>
</gene>
<dbReference type="PROSITE" id="PS51257">
    <property type="entry name" value="PROKAR_LIPOPROTEIN"/>
    <property type="match status" value="1"/>
</dbReference>
<evidence type="ECO:0000313" key="7">
    <source>
        <dbReference type="Proteomes" id="UP000190961"/>
    </source>
</evidence>
<evidence type="ECO:0000256" key="2">
    <source>
        <dbReference type="SAM" id="Coils"/>
    </source>
</evidence>
<keyword evidence="3" id="KW-0732">Signal</keyword>
<proteinExistence type="inferred from homology"/>
<evidence type="ECO:0000259" key="4">
    <source>
        <dbReference type="Pfam" id="PF25917"/>
    </source>
</evidence>
<dbReference type="GO" id="GO:1990281">
    <property type="term" value="C:efflux pump complex"/>
    <property type="evidence" value="ECO:0007669"/>
    <property type="project" value="TreeGrafter"/>
</dbReference>
<dbReference type="NCBIfam" id="TIGR01730">
    <property type="entry name" value="RND_mfp"/>
    <property type="match status" value="1"/>
</dbReference>
<feature type="signal peptide" evidence="3">
    <location>
        <begin position="1"/>
        <end position="19"/>
    </location>
</feature>
<dbReference type="Pfam" id="PF25917">
    <property type="entry name" value="BSH_RND"/>
    <property type="match status" value="1"/>
</dbReference>
<dbReference type="AlphaFoldDB" id="A0A1T5JZY2"/>
<comment type="similarity">
    <text evidence="1">Belongs to the membrane fusion protein (MFP) (TC 8.A.1) family.</text>
</comment>
<feature type="domain" description="CusB-like beta-barrel" evidence="5">
    <location>
        <begin position="228"/>
        <end position="294"/>
    </location>
</feature>
<evidence type="ECO:0000256" key="1">
    <source>
        <dbReference type="ARBA" id="ARBA00009477"/>
    </source>
</evidence>
<keyword evidence="2" id="KW-0175">Coiled coil</keyword>
<feature type="domain" description="Multidrug resistance protein MdtA-like barrel-sandwich hybrid" evidence="4">
    <location>
        <begin position="98"/>
        <end position="221"/>
    </location>
</feature>
<protein>
    <submittedName>
        <fullName evidence="6">RND family efflux transporter, MFP subunit</fullName>
    </submittedName>
</protein>
<dbReference type="Gene3D" id="2.40.420.20">
    <property type="match status" value="1"/>
</dbReference>
<dbReference type="InterPro" id="IPR058625">
    <property type="entry name" value="MdtA-like_BSH"/>
</dbReference>
<feature type="chain" id="PRO_5012843607" evidence="3">
    <location>
        <begin position="20"/>
        <end position="376"/>
    </location>
</feature>
<evidence type="ECO:0000259" key="5">
    <source>
        <dbReference type="Pfam" id="PF25954"/>
    </source>
</evidence>
<reference evidence="6 7" key="1">
    <citation type="submission" date="2017-02" db="EMBL/GenBank/DDBJ databases">
        <authorList>
            <person name="Peterson S.W."/>
        </authorList>
    </citation>
    <scope>NUCLEOTIDE SEQUENCE [LARGE SCALE GENOMIC DNA]</scope>
    <source>
        <strain evidence="6 7">DSM 25262</strain>
    </source>
</reference>
<dbReference type="OrthoDB" id="9806939at2"/>
<dbReference type="EMBL" id="FUZU01000001">
    <property type="protein sequence ID" value="SKC56845.1"/>
    <property type="molecule type" value="Genomic_DNA"/>
</dbReference>
<dbReference type="PANTHER" id="PTHR30469:SF15">
    <property type="entry name" value="HLYD FAMILY OF SECRETION PROTEINS"/>
    <property type="match status" value="1"/>
</dbReference>
<dbReference type="Proteomes" id="UP000190961">
    <property type="component" value="Unassembled WGS sequence"/>
</dbReference>
<evidence type="ECO:0000256" key="3">
    <source>
        <dbReference type="SAM" id="SignalP"/>
    </source>
</evidence>
<dbReference type="RefSeq" id="WP_079687119.1">
    <property type="nucleotide sequence ID" value="NZ_FUZU01000001.1"/>
</dbReference>
<dbReference type="PANTHER" id="PTHR30469">
    <property type="entry name" value="MULTIDRUG RESISTANCE PROTEIN MDTA"/>
    <property type="match status" value="1"/>
</dbReference>